<dbReference type="EMBL" id="MCGO01000022">
    <property type="protein sequence ID" value="ORY44356.1"/>
    <property type="molecule type" value="Genomic_DNA"/>
</dbReference>
<feature type="compositionally biased region" description="Basic residues" evidence="1">
    <location>
        <begin position="14"/>
        <end position="32"/>
    </location>
</feature>
<feature type="region of interest" description="Disordered" evidence="1">
    <location>
        <begin position="268"/>
        <end position="392"/>
    </location>
</feature>
<comment type="caution">
    <text evidence="2">The sequence shown here is derived from an EMBL/GenBank/DDBJ whole genome shotgun (WGS) entry which is preliminary data.</text>
</comment>
<proteinExistence type="predicted"/>
<evidence type="ECO:0000313" key="3">
    <source>
        <dbReference type="Proteomes" id="UP000193642"/>
    </source>
</evidence>
<feature type="region of interest" description="Disordered" evidence="1">
    <location>
        <begin position="94"/>
        <end position="124"/>
    </location>
</feature>
<dbReference type="AlphaFoldDB" id="A0A1Y2CBP7"/>
<name>A0A1Y2CBP7_9FUNG</name>
<protein>
    <submittedName>
        <fullName evidence="2">Uncharacterized protein</fullName>
    </submittedName>
</protein>
<evidence type="ECO:0000256" key="1">
    <source>
        <dbReference type="SAM" id="MobiDB-lite"/>
    </source>
</evidence>
<feature type="compositionally biased region" description="Polar residues" evidence="1">
    <location>
        <begin position="1"/>
        <end position="12"/>
    </location>
</feature>
<organism evidence="2 3">
    <name type="scientific">Rhizoclosmatium globosum</name>
    <dbReference type="NCBI Taxonomy" id="329046"/>
    <lineage>
        <taxon>Eukaryota</taxon>
        <taxon>Fungi</taxon>
        <taxon>Fungi incertae sedis</taxon>
        <taxon>Chytridiomycota</taxon>
        <taxon>Chytridiomycota incertae sedis</taxon>
        <taxon>Chytridiomycetes</taxon>
        <taxon>Chytridiales</taxon>
        <taxon>Chytriomycetaceae</taxon>
        <taxon>Rhizoclosmatium</taxon>
    </lineage>
</organism>
<feature type="compositionally biased region" description="Low complexity" evidence="1">
    <location>
        <begin position="323"/>
        <end position="352"/>
    </location>
</feature>
<gene>
    <name evidence="2" type="ORF">BCR33DRAFT_219583</name>
</gene>
<dbReference type="Proteomes" id="UP000193642">
    <property type="component" value="Unassembled WGS sequence"/>
</dbReference>
<feature type="compositionally biased region" description="Low complexity" evidence="1">
    <location>
        <begin position="360"/>
        <end position="383"/>
    </location>
</feature>
<dbReference type="OrthoDB" id="1939643at2759"/>
<sequence>MTTPSSSDSLTLRQPRHRRQQRQHRRMHSHFRRTGTTCACRVRTLLLLLLLQPTQPTLPTHFQLTQSTRNAPSSVTSALNRHLDFIANDLSSALSSRQGDKDNADDDNDSDDAPVKKSASSTTSKLNRLLSRKLDSDSDSDLKENDSAFKAAAPAAEVLDYSVSVSPTMKPNNVAPQHKDNQISVAKKRKNTDSKMGDAFKKTSRPMMAKERVAEIVEDDEDAGGRRKSRRVSVQPVEWWKGERVEYKMVLDKQTGVTVPQLDAQTLPKPIVSRRESMGKSVPRQHVVDDDSDSSNDEEKEEKEENSYKQENHPSTTSRRKSSSSTTTKNQSKSIKSRRASTASTSTTVSSKRPSKKKLSTNNLSDSSDNDADGNSYNNSNNNIVTINSHIQPPKSGPFTISAIDVATDTPTEQSLVYGPLDISPQPFGSFSLHRTFTIGDYCGVGFMDVPVGGEKGEKNAGSTSVVEYIFVPLLRCPFLL</sequence>
<accession>A0A1Y2CBP7</accession>
<keyword evidence="3" id="KW-1185">Reference proteome</keyword>
<feature type="compositionally biased region" description="Acidic residues" evidence="1">
    <location>
        <begin position="103"/>
        <end position="112"/>
    </location>
</feature>
<feature type="compositionally biased region" description="Acidic residues" evidence="1">
    <location>
        <begin position="290"/>
        <end position="302"/>
    </location>
</feature>
<feature type="region of interest" description="Disordered" evidence="1">
    <location>
        <begin position="1"/>
        <end position="32"/>
    </location>
</feature>
<evidence type="ECO:0000313" key="2">
    <source>
        <dbReference type="EMBL" id="ORY44356.1"/>
    </source>
</evidence>
<reference evidence="2 3" key="1">
    <citation type="submission" date="2016-07" db="EMBL/GenBank/DDBJ databases">
        <title>Pervasive Adenine N6-methylation of Active Genes in Fungi.</title>
        <authorList>
            <consortium name="DOE Joint Genome Institute"/>
            <person name="Mondo S.J."/>
            <person name="Dannebaum R.O."/>
            <person name="Kuo R.C."/>
            <person name="Labutti K."/>
            <person name="Haridas S."/>
            <person name="Kuo A."/>
            <person name="Salamov A."/>
            <person name="Ahrendt S.R."/>
            <person name="Lipzen A."/>
            <person name="Sullivan W."/>
            <person name="Andreopoulos W.B."/>
            <person name="Clum A."/>
            <person name="Lindquist E."/>
            <person name="Daum C."/>
            <person name="Ramamoorthy G.K."/>
            <person name="Gryganskyi A."/>
            <person name="Culley D."/>
            <person name="Magnuson J.K."/>
            <person name="James T.Y."/>
            <person name="O'Malley M.A."/>
            <person name="Stajich J.E."/>
            <person name="Spatafora J.W."/>
            <person name="Visel A."/>
            <person name="Grigoriev I.V."/>
        </authorList>
    </citation>
    <scope>NUCLEOTIDE SEQUENCE [LARGE SCALE GENOMIC DNA]</scope>
    <source>
        <strain evidence="2 3">JEL800</strain>
    </source>
</reference>
<feature type="compositionally biased region" description="Basic and acidic residues" evidence="1">
    <location>
        <begin position="303"/>
        <end position="312"/>
    </location>
</feature>